<dbReference type="InterPro" id="IPR000192">
    <property type="entry name" value="Aminotrans_V_dom"/>
</dbReference>
<organism evidence="7 8">
    <name type="scientific">Sulfitobacter aestuarii</name>
    <dbReference type="NCBI Taxonomy" id="2161676"/>
    <lineage>
        <taxon>Bacteria</taxon>
        <taxon>Pseudomonadati</taxon>
        <taxon>Pseudomonadota</taxon>
        <taxon>Alphaproteobacteria</taxon>
        <taxon>Rhodobacterales</taxon>
        <taxon>Roseobacteraceae</taxon>
        <taxon>Sulfitobacter</taxon>
    </lineage>
</organism>
<feature type="domain" description="Aminotransferase class V" evidence="6">
    <location>
        <begin position="68"/>
        <end position="285"/>
    </location>
</feature>
<evidence type="ECO:0000256" key="5">
    <source>
        <dbReference type="RuleBase" id="RU004504"/>
    </source>
</evidence>
<reference evidence="8" key="1">
    <citation type="journal article" date="2019" name="Int. J. Syst. Evol. Microbiol.">
        <title>The Global Catalogue of Microorganisms (GCM) 10K type strain sequencing project: providing services to taxonomists for standard genome sequencing and annotation.</title>
        <authorList>
            <consortium name="The Broad Institute Genomics Platform"/>
            <consortium name="The Broad Institute Genome Sequencing Center for Infectious Disease"/>
            <person name="Wu L."/>
            <person name="Ma J."/>
        </authorList>
    </citation>
    <scope>NUCLEOTIDE SEQUENCE [LARGE SCALE GENOMIC DNA]</scope>
    <source>
        <strain evidence="8">TISTR 2562</strain>
    </source>
</reference>
<proteinExistence type="inferred from homology"/>
<dbReference type="PANTHER" id="PTHR21152:SF40">
    <property type="entry name" value="ALANINE--GLYOXYLATE AMINOTRANSFERASE"/>
    <property type="match status" value="1"/>
</dbReference>
<comment type="similarity">
    <text evidence="2 4">Belongs to the class-V pyridoxal-phosphate-dependent aminotransferase family.</text>
</comment>
<dbReference type="Pfam" id="PF00266">
    <property type="entry name" value="Aminotran_5"/>
    <property type="match status" value="1"/>
</dbReference>
<keyword evidence="3" id="KW-0663">Pyridoxal phosphate</keyword>
<keyword evidence="7" id="KW-0808">Transferase</keyword>
<dbReference type="EMBL" id="JBHUMP010000003">
    <property type="protein sequence ID" value="MFD2739133.1"/>
    <property type="molecule type" value="Genomic_DNA"/>
</dbReference>
<keyword evidence="8" id="KW-1185">Reference proteome</keyword>
<name>A0ABW5U132_9RHOB</name>
<dbReference type="InterPro" id="IPR020578">
    <property type="entry name" value="Aminotrans_V_PyrdxlP_BS"/>
</dbReference>
<evidence type="ECO:0000313" key="8">
    <source>
        <dbReference type="Proteomes" id="UP001597474"/>
    </source>
</evidence>
<dbReference type="InterPro" id="IPR024169">
    <property type="entry name" value="SP_NH2Trfase/AEP_transaminase"/>
</dbReference>
<comment type="cofactor">
    <cofactor evidence="1 5">
        <name>pyridoxal 5'-phosphate</name>
        <dbReference type="ChEBI" id="CHEBI:597326"/>
    </cofactor>
</comment>
<sequence length="407" mass="43650">MARPPVLAQGRAYLAIPGPSVIPDAVLNAMHRAAPNIYAGELVEMMPGLLADLRRVARTRHHVAMYIGNGHAAWEAALSNVIAPGDKVLVPATGRFGHGWGEMASGIGAVVEILEFGRAAPMDMGRIEARLREDRGHEIKAVLAVHVDTSSSVRNDIAALRGVLDATAHPALLMVDCIASLGCERFEMDEWGVDVMVTASQKGLMVPPGLGFVFFSDKAAEARAAMARVSRYWDWQPRAQAEEFYQYHGGTAPTQHLYGLRCALDMIHEEGIEQVWQRHAVLARAVWAACEAWAREGGFAINIAERDCRSHAVTALRLPAPGATELRDWVQTQLGLTLGVGLGMAAPGDPAWHGFFRLGHMGHVNGHMILGMLGGVEAGMRALGIAHGKGALDAAAEVIAGGEFIRV</sequence>
<evidence type="ECO:0000313" key="7">
    <source>
        <dbReference type="EMBL" id="MFD2739133.1"/>
    </source>
</evidence>
<dbReference type="Gene3D" id="3.90.1150.10">
    <property type="entry name" value="Aspartate Aminotransferase, domain 1"/>
    <property type="match status" value="1"/>
</dbReference>
<dbReference type="InterPro" id="IPR015424">
    <property type="entry name" value="PyrdxlP-dep_Trfase"/>
</dbReference>
<dbReference type="PANTHER" id="PTHR21152">
    <property type="entry name" value="AMINOTRANSFERASE CLASS V"/>
    <property type="match status" value="1"/>
</dbReference>
<dbReference type="PROSITE" id="PS00595">
    <property type="entry name" value="AA_TRANSFER_CLASS_5"/>
    <property type="match status" value="1"/>
</dbReference>
<keyword evidence="7" id="KW-0032">Aminotransferase</keyword>
<protein>
    <submittedName>
        <fullName evidence="7">Pyridoxal-phosphate-dependent aminotransferase family protein</fullName>
    </submittedName>
</protein>
<dbReference type="RefSeq" id="WP_386372451.1">
    <property type="nucleotide sequence ID" value="NZ_JBHUMP010000003.1"/>
</dbReference>
<accession>A0ABW5U132</accession>
<evidence type="ECO:0000256" key="3">
    <source>
        <dbReference type="ARBA" id="ARBA00022898"/>
    </source>
</evidence>
<dbReference type="Gene3D" id="3.40.640.10">
    <property type="entry name" value="Type I PLP-dependent aspartate aminotransferase-like (Major domain)"/>
    <property type="match status" value="1"/>
</dbReference>
<evidence type="ECO:0000256" key="1">
    <source>
        <dbReference type="ARBA" id="ARBA00001933"/>
    </source>
</evidence>
<evidence type="ECO:0000259" key="6">
    <source>
        <dbReference type="Pfam" id="PF00266"/>
    </source>
</evidence>
<evidence type="ECO:0000256" key="2">
    <source>
        <dbReference type="ARBA" id="ARBA00009236"/>
    </source>
</evidence>
<comment type="caution">
    <text evidence="7">The sequence shown here is derived from an EMBL/GenBank/DDBJ whole genome shotgun (WGS) entry which is preliminary data.</text>
</comment>
<dbReference type="PIRSF" id="PIRSF000524">
    <property type="entry name" value="SPT"/>
    <property type="match status" value="1"/>
</dbReference>
<gene>
    <name evidence="7" type="ORF">ACFSUD_06115</name>
</gene>
<dbReference type="Proteomes" id="UP001597474">
    <property type="component" value="Unassembled WGS sequence"/>
</dbReference>
<evidence type="ECO:0000256" key="4">
    <source>
        <dbReference type="RuleBase" id="RU004075"/>
    </source>
</evidence>
<dbReference type="SUPFAM" id="SSF53383">
    <property type="entry name" value="PLP-dependent transferases"/>
    <property type="match status" value="1"/>
</dbReference>
<dbReference type="InterPro" id="IPR015421">
    <property type="entry name" value="PyrdxlP-dep_Trfase_major"/>
</dbReference>
<dbReference type="InterPro" id="IPR015422">
    <property type="entry name" value="PyrdxlP-dep_Trfase_small"/>
</dbReference>
<dbReference type="GO" id="GO:0008483">
    <property type="term" value="F:transaminase activity"/>
    <property type="evidence" value="ECO:0007669"/>
    <property type="project" value="UniProtKB-KW"/>
</dbReference>